<dbReference type="AlphaFoldDB" id="A0A382LN68"/>
<dbReference type="SUPFAM" id="SSF63829">
    <property type="entry name" value="Calcium-dependent phosphotriesterase"/>
    <property type="match status" value="1"/>
</dbReference>
<proteinExistence type="predicted"/>
<dbReference type="Gene3D" id="2.120.10.30">
    <property type="entry name" value="TolB, C-terminal domain"/>
    <property type="match status" value="1"/>
</dbReference>
<feature type="non-terminal residue" evidence="1">
    <location>
        <position position="399"/>
    </location>
</feature>
<gene>
    <name evidence="1" type="ORF">METZ01_LOCUS289416</name>
</gene>
<reference evidence="1" key="1">
    <citation type="submission" date="2018-05" db="EMBL/GenBank/DDBJ databases">
        <authorList>
            <person name="Lanie J.A."/>
            <person name="Ng W.-L."/>
            <person name="Kazmierczak K.M."/>
            <person name="Andrzejewski T.M."/>
            <person name="Davidsen T.M."/>
            <person name="Wayne K.J."/>
            <person name="Tettelin H."/>
            <person name="Glass J.I."/>
            <person name="Rusch D."/>
            <person name="Podicherti R."/>
            <person name="Tsui H.-C.T."/>
            <person name="Winkler M.E."/>
        </authorList>
    </citation>
    <scope>NUCLEOTIDE SEQUENCE</scope>
</reference>
<feature type="non-terminal residue" evidence="1">
    <location>
        <position position="1"/>
    </location>
</feature>
<sequence>GRMIGGSPYTGSVVVMPYRAPVNGLTVDADGNLFVKMMSSVGSHGNSGMWPWHVRKFDRDGNYLKTILPYAPSTNPAKANGFDLITRKDRGFTPANQNSLYPVFSVLGNEVGSRLLDGKLVFVHSEQSRLNFLSLDGSNKIRTVAMWPADAKLNCPRWLDIQVAFSPDKRFAYHSNVAGTPYDGKKPSDIDEAWPQGRIYRQDLSKSDSQPAKFFDLTLPDFDRQPYWMPSAWDKKTAAAGIETDADGNILVCDLVNGRIVEISPTGKLLGTTKVPWPDKIMVSRKTGDLYVISRKVSRGFLPPATLYKISGRGESAKIVAQLPLTGTVGGAYTLDESGKTPVIWLAGQTTREKDSTALVRVEDRGKALVVTRDDFLNRDKNAITFVGYMDVDRDAELV</sequence>
<evidence type="ECO:0000313" key="1">
    <source>
        <dbReference type="EMBL" id="SVC36562.1"/>
    </source>
</evidence>
<protein>
    <recommendedName>
        <fullName evidence="2">SMP-30/Gluconolactonase/LRE-like region domain-containing protein</fullName>
    </recommendedName>
</protein>
<dbReference type="InterPro" id="IPR011042">
    <property type="entry name" value="6-blade_b-propeller_TolB-like"/>
</dbReference>
<evidence type="ECO:0008006" key="2">
    <source>
        <dbReference type="Google" id="ProtNLM"/>
    </source>
</evidence>
<dbReference type="EMBL" id="UINC01087305">
    <property type="protein sequence ID" value="SVC36562.1"/>
    <property type="molecule type" value="Genomic_DNA"/>
</dbReference>
<accession>A0A382LN68</accession>
<name>A0A382LN68_9ZZZZ</name>
<organism evidence="1">
    <name type="scientific">marine metagenome</name>
    <dbReference type="NCBI Taxonomy" id="408172"/>
    <lineage>
        <taxon>unclassified sequences</taxon>
        <taxon>metagenomes</taxon>
        <taxon>ecological metagenomes</taxon>
    </lineage>
</organism>